<proteinExistence type="predicted"/>
<dbReference type="AlphaFoldDB" id="A0AAV7JDR2"/>
<dbReference type="EMBL" id="JAKMXF010000350">
    <property type="protein sequence ID" value="KAI6646907.1"/>
    <property type="molecule type" value="Genomic_DNA"/>
</dbReference>
<reference evidence="1 2" key="1">
    <citation type="journal article" date="2023" name="BMC Biol.">
        <title>The compact genome of the sponge Oopsacas minuta (Hexactinellida) is lacking key metazoan core genes.</title>
        <authorList>
            <person name="Santini S."/>
            <person name="Schenkelaars Q."/>
            <person name="Jourda C."/>
            <person name="Duchesne M."/>
            <person name="Belahbib H."/>
            <person name="Rocher C."/>
            <person name="Selva M."/>
            <person name="Riesgo A."/>
            <person name="Vervoort M."/>
            <person name="Leys S.P."/>
            <person name="Kodjabachian L."/>
            <person name="Le Bivic A."/>
            <person name="Borchiellini C."/>
            <person name="Claverie J.M."/>
            <person name="Renard E."/>
        </authorList>
    </citation>
    <scope>NUCLEOTIDE SEQUENCE [LARGE SCALE GENOMIC DNA]</scope>
    <source>
        <strain evidence="1">SPO-2</strain>
    </source>
</reference>
<keyword evidence="2" id="KW-1185">Reference proteome</keyword>
<dbReference type="Proteomes" id="UP001165289">
    <property type="component" value="Unassembled WGS sequence"/>
</dbReference>
<accession>A0AAV7JDR2</accession>
<evidence type="ECO:0000313" key="2">
    <source>
        <dbReference type="Proteomes" id="UP001165289"/>
    </source>
</evidence>
<gene>
    <name evidence="1" type="ORF">LOD99_9099</name>
</gene>
<evidence type="ECO:0000313" key="1">
    <source>
        <dbReference type="EMBL" id="KAI6646907.1"/>
    </source>
</evidence>
<sequence length="252" mass="29082">MMRLSTLLDEMEDVIDWVGVIVEKLTWGLLAMLSTLYMEYNRKITIEMLPTIIKDSFTDRYDEHIKKVTLMVIEDYVPIEYKDSLFYIEKTLEEPSLSMNASNVEEKCKWIEERFEDCTFNITFVFDELYSLHKDARSPDYLVTKNEDDKLLKEIYDTVKRRIRHYVDNRINIPPIAITSDDYPMRAASPKEERNIPVASGVDRGGVEGNQLDTLAGVIVVDNNVILADRCGHPVTIYRAQDLAADTPVSLT</sequence>
<protein>
    <submittedName>
        <fullName evidence="1">Uncharacterized protein</fullName>
    </submittedName>
</protein>
<name>A0AAV7JDR2_9METZ</name>
<organism evidence="1 2">
    <name type="scientific">Oopsacas minuta</name>
    <dbReference type="NCBI Taxonomy" id="111878"/>
    <lineage>
        <taxon>Eukaryota</taxon>
        <taxon>Metazoa</taxon>
        <taxon>Porifera</taxon>
        <taxon>Hexactinellida</taxon>
        <taxon>Hexasterophora</taxon>
        <taxon>Lyssacinosida</taxon>
        <taxon>Leucopsacidae</taxon>
        <taxon>Oopsacas</taxon>
    </lineage>
</organism>
<comment type="caution">
    <text evidence="1">The sequence shown here is derived from an EMBL/GenBank/DDBJ whole genome shotgun (WGS) entry which is preliminary data.</text>
</comment>